<protein>
    <submittedName>
        <fullName evidence="2">Uncharacterized protein</fullName>
    </submittedName>
</protein>
<dbReference type="InterPro" id="IPR036388">
    <property type="entry name" value="WH-like_DNA-bd_sf"/>
</dbReference>
<dbReference type="Gene3D" id="1.10.10.10">
    <property type="entry name" value="Winged helix-like DNA-binding domain superfamily/Winged helix DNA-binding domain"/>
    <property type="match status" value="1"/>
</dbReference>
<organism evidence="2 3">
    <name type="scientific">Ktedonospora formicarum</name>
    <dbReference type="NCBI Taxonomy" id="2778364"/>
    <lineage>
        <taxon>Bacteria</taxon>
        <taxon>Bacillati</taxon>
        <taxon>Chloroflexota</taxon>
        <taxon>Ktedonobacteria</taxon>
        <taxon>Ktedonobacterales</taxon>
        <taxon>Ktedonobacteraceae</taxon>
        <taxon>Ktedonospora</taxon>
    </lineage>
</organism>
<gene>
    <name evidence="2" type="ORF">KSX_68140</name>
</gene>
<comment type="caution">
    <text evidence="2">The sequence shown here is derived from an EMBL/GenBank/DDBJ whole genome shotgun (WGS) entry which is preliminary data.</text>
</comment>
<evidence type="ECO:0000313" key="2">
    <source>
        <dbReference type="EMBL" id="GHO48651.1"/>
    </source>
</evidence>
<evidence type="ECO:0000313" key="3">
    <source>
        <dbReference type="Proteomes" id="UP000612362"/>
    </source>
</evidence>
<keyword evidence="3" id="KW-1185">Reference proteome</keyword>
<accession>A0A8J3I4P4</accession>
<evidence type="ECO:0000256" key="1">
    <source>
        <dbReference type="SAM" id="MobiDB-lite"/>
    </source>
</evidence>
<dbReference type="RefSeq" id="WP_220197833.1">
    <property type="nucleotide sequence ID" value="NZ_BNJF01000004.1"/>
</dbReference>
<dbReference type="AlphaFoldDB" id="A0A8J3I4P4"/>
<sequence>MQHHPMIKTGPQRVEAIPLYTLKAIYFHDNSLFYIHHKKCFREGYLLYCTPLEFHIVRRLMEGIDQVQTYEVLFAHVTPTCDEQDILALRKHMSRIKHKLPSYFTLVSIAHQGYLLRYDGPKPTRRRRSSRKPHRARRKI</sequence>
<feature type="region of interest" description="Disordered" evidence="1">
    <location>
        <begin position="121"/>
        <end position="140"/>
    </location>
</feature>
<dbReference type="EMBL" id="BNJF01000004">
    <property type="protein sequence ID" value="GHO48651.1"/>
    <property type="molecule type" value="Genomic_DNA"/>
</dbReference>
<dbReference type="InterPro" id="IPR016032">
    <property type="entry name" value="Sig_transdc_resp-reg_C-effctor"/>
</dbReference>
<name>A0A8J3I4P4_9CHLR</name>
<reference evidence="2" key="1">
    <citation type="submission" date="2020-10" db="EMBL/GenBank/DDBJ databases">
        <title>Taxonomic study of unclassified bacteria belonging to the class Ktedonobacteria.</title>
        <authorList>
            <person name="Yabe S."/>
            <person name="Wang C.M."/>
            <person name="Zheng Y."/>
            <person name="Sakai Y."/>
            <person name="Cavaletti L."/>
            <person name="Monciardini P."/>
            <person name="Donadio S."/>
        </authorList>
    </citation>
    <scope>NUCLEOTIDE SEQUENCE</scope>
    <source>
        <strain evidence="2">SOSP1-1</strain>
    </source>
</reference>
<dbReference type="GO" id="GO:0003677">
    <property type="term" value="F:DNA binding"/>
    <property type="evidence" value="ECO:0007669"/>
    <property type="project" value="InterPro"/>
</dbReference>
<dbReference type="Proteomes" id="UP000612362">
    <property type="component" value="Unassembled WGS sequence"/>
</dbReference>
<dbReference type="GO" id="GO:0006355">
    <property type="term" value="P:regulation of DNA-templated transcription"/>
    <property type="evidence" value="ECO:0007669"/>
    <property type="project" value="InterPro"/>
</dbReference>
<proteinExistence type="predicted"/>
<feature type="compositionally biased region" description="Basic residues" evidence="1">
    <location>
        <begin position="123"/>
        <end position="140"/>
    </location>
</feature>
<dbReference type="SUPFAM" id="SSF46894">
    <property type="entry name" value="C-terminal effector domain of the bipartite response regulators"/>
    <property type="match status" value="1"/>
</dbReference>